<dbReference type="EMBL" id="HBIR01027752">
    <property type="protein sequence ID" value="CAE0555752.1"/>
    <property type="molecule type" value="Transcribed_RNA"/>
</dbReference>
<keyword evidence="8" id="KW-0560">Oxidoreductase</keyword>
<organism evidence="14">
    <name type="scientific">Emiliania huxleyi</name>
    <name type="common">Coccolithophore</name>
    <name type="synonym">Pontosphaera huxleyi</name>
    <dbReference type="NCBI Taxonomy" id="2903"/>
    <lineage>
        <taxon>Eukaryota</taxon>
        <taxon>Haptista</taxon>
        <taxon>Haptophyta</taxon>
        <taxon>Prymnesiophyceae</taxon>
        <taxon>Isochrysidales</taxon>
        <taxon>Noelaerhabdaceae</taxon>
        <taxon>Emiliania</taxon>
    </lineage>
</organism>
<feature type="region of interest" description="Disordered" evidence="11">
    <location>
        <begin position="42"/>
        <end position="91"/>
    </location>
</feature>
<dbReference type="SMART" id="SM00254">
    <property type="entry name" value="ShKT"/>
    <property type="match status" value="3"/>
</dbReference>
<dbReference type="GO" id="GO:0005506">
    <property type="term" value="F:iron ion binding"/>
    <property type="evidence" value="ECO:0007669"/>
    <property type="project" value="InterPro"/>
</dbReference>
<dbReference type="SMART" id="SM00702">
    <property type="entry name" value="P4Hc"/>
    <property type="match status" value="1"/>
</dbReference>
<evidence type="ECO:0000256" key="2">
    <source>
        <dbReference type="ARBA" id="ARBA00004167"/>
    </source>
</evidence>
<dbReference type="GO" id="GO:0016020">
    <property type="term" value="C:membrane"/>
    <property type="evidence" value="ECO:0007669"/>
    <property type="project" value="UniProtKB-SubCell"/>
</dbReference>
<sequence>MPSKPKAKPAAATRRASSSFARYGNAAAAAAVVAAAVMASLYGSTLPPPPTNVSDSAGRVPESSEPPVIRAEGAASAEQASGGDEHPACGEWAASGECERNPAYMGKACARACDGKLPKPTEAQPAQQQQQQPAQQQQQQAQQQRQQAQQQRRAASEPQAARQRVPVDWSLPELPPDLATAQRESDEAPPRAAGARCVDERPDCASLARGNLSACGEAAFMLQRCAATCRTCAYQKLIGTLTDCADSHEQCATWASAGECDANPRFMLSSCSAACGRCDSKGKACARRNKEPAVHAPGGLRSNFASIAAGWAEYSPTLLSSEPYVVQFEGLISPAEAERMVELAGEKLERSLAGDQLSPVRTSTQYWCGDEDGCTRDPTIDAITKRMTRIAGVPEENAEYFQILKYEPGQFYRTHHDQQSAHWTPQGVRVYTFFVYLSDVEAGGGTRFTDLGITVTPKLGRAVLWPSVLDSDLLTGEPKTHHEAVTVEAGVKYAANLWIHLYDFKSPSRAGECPFLGQNTHNGR</sequence>
<reference evidence="14" key="1">
    <citation type="submission" date="2021-01" db="EMBL/GenBank/DDBJ databases">
        <authorList>
            <person name="Corre E."/>
            <person name="Pelletier E."/>
            <person name="Niang G."/>
            <person name="Scheremetjew M."/>
            <person name="Finn R."/>
            <person name="Kale V."/>
            <person name="Holt S."/>
            <person name="Cochrane G."/>
            <person name="Meng A."/>
            <person name="Brown T."/>
            <person name="Cohen L."/>
        </authorList>
    </citation>
    <scope>NUCLEOTIDE SEQUENCE</scope>
    <source>
        <strain evidence="14">379</strain>
    </source>
</reference>
<dbReference type="PANTHER" id="PTHR10869:SF246">
    <property type="entry name" value="TRANSMEMBRANE PROLYL 4-HYDROXYLASE"/>
    <property type="match status" value="1"/>
</dbReference>
<keyword evidence="6" id="KW-0223">Dioxygenase</keyword>
<dbReference type="GO" id="GO:0004656">
    <property type="term" value="F:procollagen-proline 4-dioxygenase activity"/>
    <property type="evidence" value="ECO:0007669"/>
    <property type="project" value="TreeGrafter"/>
</dbReference>
<dbReference type="InterPro" id="IPR005123">
    <property type="entry name" value="Oxoglu/Fe-dep_dioxygenase_dom"/>
</dbReference>
<dbReference type="Pfam" id="PF01549">
    <property type="entry name" value="ShK"/>
    <property type="match status" value="3"/>
</dbReference>
<gene>
    <name evidence="14" type="ORF">EHUX00137_LOCUS21419</name>
</gene>
<dbReference type="Pfam" id="PF13640">
    <property type="entry name" value="2OG-FeII_Oxy_3"/>
    <property type="match status" value="1"/>
</dbReference>
<evidence type="ECO:0000256" key="6">
    <source>
        <dbReference type="ARBA" id="ARBA00022964"/>
    </source>
</evidence>
<dbReference type="GO" id="GO:0031418">
    <property type="term" value="F:L-ascorbic acid binding"/>
    <property type="evidence" value="ECO:0007669"/>
    <property type="project" value="InterPro"/>
</dbReference>
<feature type="region of interest" description="Disordered" evidence="11">
    <location>
        <begin position="118"/>
        <end position="175"/>
    </location>
</feature>
<accession>A0A7S3SIP0</accession>
<keyword evidence="10" id="KW-0472">Membrane</keyword>
<keyword evidence="5" id="KW-0479">Metal-binding</keyword>
<feature type="domain" description="ShKT" evidence="13">
    <location>
        <begin position="244"/>
        <end position="278"/>
    </location>
</feature>
<keyword evidence="4" id="KW-0812">Transmembrane</keyword>
<evidence type="ECO:0000256" key="7">
    <source>
        <dbReference type="ARBA" id="ARBA00022989"/>
    </source>
</evidence>
<evidence type="ECO:0000259" key="12">
    <source>
        <dbReference type="PROSITE" id="PS51471"/>
    </source>
</evidence>
<dbReference type="PANTHER" id="PTHR10869">
    <property type="entry name" value="PROLYL 4-HYDROXYLASE ALPHA SUBUNIT"/>
    <property type="match status" value="1"/>
</dbReference>
<dbReference type="Gene3D" id="2.60.120.620">
    <property type="entry name" value="q2cbj1_9rhob like domain"/>
    <property type="match status" value="1"/>
</dbReference>
<comment type="subcellular location">
    <subcellularLocation>
        <location evidence="3">Endomembrane system</location>
    </subcellularLocation>
    <subcellularLocation>
        <location evidence="2">Membrane</location>
        <topology evidence="2">Single-pass membrane protein</topology>
    </subcellularLocation>
</comment>
<dbReference type="InterPro" id="IPR045054">
    <property type="entry name" value="P4HA-like"/>
</dbReference>
<evidence type="ECO:0000256" key="11">
    <source>
        <dbReference type="SAM" id="MobiDB-lite"/>
    </source>
</evidence>
<dbReference type="GO" id="GO:0005783">
    <property type="term" value="C:endoplasmic reticulum"/>
    <property type="evidence" value="ECO:0007669"/>
    <property type="project" value="TreeGrafter"/>
</dbReference>
<feature type="compositionally biased region" description="Low complexity" evidence="11">
    <location>
        <begin position="71"/>
        <end position="82"/>
    </location>
</feature>
<evidence type="ECO:0000256" key="9">
    <source>
        <dbReference type="ARBA" id="ARBA00023004"/>
    </source>
</evidence>
<keyword evidence="9" id="KW-0408">Iron</keyword>
<feature type="region of interest" description="Disordered" evidence="11">
    <location>
        <begin position="1"/>
        <end position="20"/>
    </location>
</feature>
<dbReference type="PROSITE" id="PS51670">
    <property type="entry name" value="SHKT"/>
    <property type="match status" value="2"/>
</dbReference>
<evidence type="ECO:0000256" key="3">
    <source>
        <dbReference type="ARBA" id="ARBA00004308"/>
    </source>
</evidence>
<dbReference type="InterPro" id="IPR003582">
    <property type="entry name" value="ShKT_dom"/>
</dbReference>
<evidence type="ECO:0008006" key="15">
    <source>
        <dbReference type="Google" id="ProtNLM"/>
    </source>
</evidence>
<proteinExistence type="predicted"/>
<evidence type="ECO:0000313" key="14">
    <source>
        <dbReference type="EMBL" id="CAE0555752.1"/>
    </source>
</evidence>
<dbReference type="AlphaFoldDB" id="A0A7S3SIP0"/>
<evidence type="ECO:0000256" key="4">
    <source>
        <dbReference type="ARBA" id="ARBA00022692"/>
    </source>
</evidence>
<dbReference type="InterPro" id="IPR044862">
    <property type="entry name" value="Pro_4_hyd_alph_FE2OG_OXY"/>
</dbReference>
<feature type="domain" description="Fe2OG dioxygenase" evidence="12">
    <location>
        <begin position="397"/>
        <end position="501"/>
    </location>
</feature>
<protein>
    <recommendedName>
        <fullName evidence="15">Fe2OG dioxygenase domain-containing protein</fullName>
    </recommendedName>
</protein>
<dbReference type="InterPro" id="IPR006620">
    <property type="entry name" value="Pro_4_hyd_alph"/>
</dbReference>
<name>A0A7S3SIP0_EMIHU</name>
<evidence type="ECO:0000259" key="13">
    <source>
        <dbReference type="PROSITE" id="PS51670"/>
    </source>
</evidence>
<feature type="domain" description="ShKT" evidence="13">
    <location>
        <begin position="197"/>
        <end position="232"/>
    </location>
</feature>
<evidence type="ECO:0000256" key="5">
    <source>
        <dbReference type="ARBA" id="ARBA00022723"/>
    </source>
</evidence>
<evidence type="ECO:0000256" key="10">
    <source>
        <dbReference type="ARBA" id="ARBA00023136"/>
    </source>
</evidence>
<evidence type="ECO:0000256" key="8">
    <source>
        <dbReference type="ARBA" id="ARBA00023002"/>
    </source>
</evidence>
<comment type="cofactor">
    <cofactor evidence="1">
        <name>L-ascorbate</name>
        <dbReference type="ChEBI" id="CHEBI:38290"/>
    </cofactor>
</comment>
<evidence type="ECO:0000256" key="1">
    <source>
        <dbReference type="ARBA" id="ARBA00001961"/>
    </source>
</evidence>
<feature type="compositionally biased region" description="Low complexity" evidence="11">
    <location>
        <begin position="123"/>
        <end position="164"/>
    </location>
</feature>
<dbReference type="PROSITE" id="PS51471">
    <property type="entry name" value="FE2OG_OXY"/>
    <property type="match status" value="1"/>
</dbReference>
<keyword evidence="7" id="KW-1133">Transmembrane helix</keyword>